<comment type="caution">
    <text evidence="9">The sequence shown here is derived from an EMBL/GenBank/DDBJ whole genome shotgun (WGS) entry which is preliminary data.</text>
</comment>
<keyword evidence="4 7" id="KW-0812">Transmembrane</keyword>
<feature type="domain" description="Major facilitator superfamily (MFS) profile" evidence="8">
    <location>
        <begin position="8"/>
        <end position="393"/>
    </location>
</feature>
<dbReference type="PANTHER" id="PTHR23517">
    <property type="entry name" value="RESISTANCE PROTEIN MDTM, PUTATIVE-RELATED-RELATED"/>
    <property type="match status" value="1"/>
</dbReference>
<dbReference type="EMBL" id="QPGA01000039">
    <property type="protein sequence ID" value="RDE49545.1"/>
    <property type="molecule type" value="Genomic_DNA"/>
</dbReference>
<gene>
    <name evidence="9" type="ORF">DVS81_16140</name>
</gene>
<evidence type="ECO:0000256" key="6">
    <source>
        <dbReference type="ARBA" id="ARBA00023136"/>
    </source>
</evidence>
<feature type="transmembrane region" description="Helical" evidence="7">
    <location>
        <begin position="246"/>
        <end position="265"/>
    </location>
</feature>
<sequence length="393" mass="41392">MSSQEKRAGISLAAVFALRMLGLFLILPVFAIYAQDLPSGHDVALVGMALGAYGLTQAFLQIAYGAASDRFGRKPVIVFGLILFAVGSFVAASAGDIYAVIAGRVLQGAGAISAAVTALAADLTREQHLTKVMAMIGSSIGMVFAISMVAAPLLFVSIGMPGIFSLTGGLALLAIFVVLKVVPAAPTVPRRPTWPSFVEVLANRQLLRLNFGVFALHLMLTAMWVLLPAQLISIGDLPVAEHWKLYLPALLVSFVIMVPAIIAAEKYGRMKLVFNTAVVLLLVVQIGFGLFSTSIYGLALWLTLFFVAFNILEATQPSLISRIAPPHAKGAALGVYNTTQALGLFVGGVLGGALAKYLGPGAVWACGGLLTVIWLSLSTTMTLPALRRRQVTA</sequence>
<dbReference type="PROSITE" id="PS50850">
    <property type="entry name" value="MFS"/>
    <property type="match status" value="1"/>
</dbReference>
<feature type="transmembrane region" description="Helical" evidence="7">
    <location>
        <begin position="361"/>
        <end position="386"/>
    </location>
</feature>
<feature type="transmembrane region" description="Helical" evidence="7">
    <location>
        <begin position="101"/>
        <end position="120"/>
    </location>
</feature>
<evidence type="ECO:0000256" key="4">
    <source>
        <dbReference type="ARBA" id="ARBA00022692"/>
    </source>
</evidence>
<feature type="transmembrane region" description="Helical" evidence="7">
    <location>
        <begin position="333"/>
        <end position="355"/>
    </location>
</feature>
<dbReference type="CDD" id="cd17472">
    <property type="entry name" value="MFS_YajR_like"/>
    <property type="match status" value="1"/>
</dbReference>
<dbReference type="InterPro" id="IPR036259">
    <property type="entry name" value="MFS_trans_sf"/>
</dbReference>
<feature type="transmembrane region" description="Helical" evidence="7">
    <location>
        <begin position="12"/>
        <end position="33"/>
    </location>
</feature>
<dbReference type="SUPFAM" id="SSF103473">
    <property type="entry name" value="MFS general substrate transporter"/>
    <property type="match status" value="1"/>
</dbReference>
<accession>A0A369XJD2</accession>
<dbReference type="InterPro" id="IPR050171">
    <property type="entry name" value="MFS_Transporters"/>
</dbReference>
<keyword evidence="3" id="KW-1003">Cell membrane</keyword>
<organism evidence="9 10">
    <name type="scientific">Candidatus Accumulibacter meliphilus</name>
    <dbReference type="NCBI Taxonomy" id="2211374"/>
    <lineage>
        <taxon>Bacteria</taxon>
        <taxon>Pseudomonadati</taxon>
        <taxon>Pseudomonadota</taxon>
        <taxon>Betaproteobacteria</taxon>
        <taxon>Candidatus Accumulibacter</taxon>
    </lineage>
</organism>
<feature type="transmembrane region" description="Helical" evidence="7">
    <location>
        <begin position="294"/>
        <end position="312"/>
    </location>
</feature>
<evidence type="ECO:0000259" key="8">
    <source>
        <dbReference type="PROSITE" id="PS50850"/>
    </source>
</evidence>
<dbReference type="InterPro" id="IPR020846">
    <property type="entry name" value="MFS_dom"/>
</dbReference>
<reference evidence="9 10" key="1">
    <citation type="submission" date="2018-05" db="EMBL/GenBank/DDBJ databases">
        <title>Integrated omic analyses show evidence that a Ca. Accumulibacter phosphatis strain performs denitrification under micro-aerobic conditions.</title>
        <authorList>
            <person name="Camejo P.Y."/>
            <person name="Katherine M.D."/>
            <person name="Daniel N.R."/>
        </authorList>
    </citation>
    <scope>NUCLEOTIDE SEQUENCE [LARGE SCALE GENOMIC DNA]</scope>
    <source>
        <strain evidence="9">UW-LDO-IC</strain>
    </source>
</reference>
<name>A0A369XJD2_9PROT</name>
<evidence type="ECO:0000313" key="10">
    <source>
        <dbReference type="Proteomes" id="UP000253831"/>
    </source>
</evidence>
<dbReference type="Gene3D" id="1.20.1250.20">
    <property type="entry name" value="MFS general substrate transporter like domains"/>
    <property type="match status" value="1"/>
</dbReference>
<evidence type="ECO:0000256" key="5">
    <source>
        <dbReference type="ARBA" id="ARBA00022989"/>
    </source>
</evidence>
<evidence type="ECO:0000313" key="9">
    <source>
        <dbReference type="EMBL" id="RDE49545.1"/>
    </source>
</evidence>
<evidence type="ECO:0000256" key="7">
    <source>
        <dbReference type="SAM" id="Phobius"/>
    </source>
</evidence>
<dbReference type="GO" id="GO:0022857">
    <property type="term" value="F:transmembrane transporter activity"/>
    <property type="evidence" value="ECO:0007669"/>
    <property type="project" value="InterPro"/>
</dbReference>
<dbReference type="Pfam" id="PF07690">
    <property type="entry name" value="MFS_1"/>
    <property type="match status" value="1"/>
</dbReference>
<feature type="transmembrane region" description="Helical" evidence="7">
    <location>
        <begin position="76"/>
        <end position="95"/>
    </location>
</feature>
<protein>
    <submittedName>
        <fullName evidence="9">MFS transporter</fullName>
    </submittedName>
</protein>
<evidence type="ECO:0000256" key="1">
    <source>
        <dbReference type="ARBA" id="ARBA00004651"/>
    </source>
</evidence>
<dbReference type="InterPro" id="IPR011701">
    <property type="entry name" value="MFS"/>
</dbReference>
<proteinExistence type="predicted"/>
<evidence type="ECO:0000256" key="3">
    <source>
        <dbReference type="ARBA" id="ARBA00022475"/>
    </source>
</evidence>
<feature type="transmembrane region" description="Helical" evidence="7">
    <location>
        <begin position="272"/>
        <end position="288"/>
    </location>
</feature>
<dbReference type="AlphaFoldDB" id="A0A369XJD2"/>
<dbReference type="Proteomes" id="UP000253831">
    <property type="component" value="Unassembled WGS sequence"/>
</dbReference>
<evidence type="ECO:0000256" key="2">
    <source>
        <dbReference type="ARBA" id="ARBA00022448"/>
    </source>
</evidence>
<feature type="transmembrane region" description="Helical" evidence="7">
    <location>
        <begin position="45"/>
        <end position="64"/>
    </location>
</feature>
<feature type="transmembrane region" description="Helical" evidence="7">
    <location>
        <begin position="206"/>
        <end position="226"/>
    </location>
</feature>
<dbReference type="GO" id="GO:0005886">
    <property type="term" value="C:plasma membrane"/>
    <property type="evidence" value="ECO:0007669"/>
    <property type="project" value="UniProtKB-SubCell"/>
</dbReference>
<keyword evidence="2" id="KW-0813">Transport</keyword>
<comment type="subcellular location">
    <subcellularLocation>
        <location evidence="1">Cell membrane</location>
        <topology evidence="1">Multi-pass membrane protein</topology>
    </subcellularLocation>
</comment>
<dbReference type="PANTHER" id="PTHR23517:SF2">
    <property type="entry name" value="MULTIDRUG RESISTANCE PROTEIN MDTH"/>
    <property type="match status" value="1"/>
</dbReference>
<feature type="transmembrane region" description="Helical" evidence="7">
    <location>
        <begin position="132"/>
        <end position="156"/>
    </location>
</feature>
<keyword evidence="6 7" id="KW-0472">Membrane</keyword>
<keyword evidence="5 7" id="KW-1133">Transmembrane helix</keyword>
<feature type="transmembrane region" description="Helical" evidence="7">
    <location>
        <begin position="162"/>
        <end position="185"/>
    </location>
</feature>